<proteinExistence type="predicted"/>
<reference evidence="2" key="1">
    <citation type="submission" date="2008-08" db="EMBL/GenBank/DDBJ databases">
        <title>Annotation of Bifidobacterium longum subsp. infantis CCUG 52486.</title>
        <authorList>
            <consortium name="The Broad Institute Genome Sequencing Platform"/>
            <person name="Gougoulias C."/>
            <person name="Tuohy K.M."/>
            <person name="Gibson G.R."/>
            <person name="Ward D."/>
            <person name="Mehta T."/>
            <person name="Young S."/>
            <person name="Jaffe D."/>
            <person name="Gnerre S."/>
            <person name="Berlin A."/>
            <person name="Heiman D."/>
            <person name="Hepburn T."/>
            <person name="Shea T."/>
            <person name="Sykes S."/>
            <person name="Alvarado L."/>
            <person name="Kodira C."/>
            <person name="Borodovsky M."/>
            <person name="Lander E."/>
            <person name="Galagan J."/>
            <person name="Nusbaum C."/>
            <person name="Birren B."/>
        </authorList>
    </citation>
    <scope>NUCLEOTIDE SEQUENCE [LARGE SCALE GENOMIC DNA]</scope>
    <source>
        <strain evidence="2">CCUG 52486</strain>
    </source>
</reference>
<evidence type="ECO:0000313" key="2">
    <source>
        <dbReference type="EMBL" id="EEQ55882.1"/>
    </source>
</evidence>
<sequence length="106" mass="12488">MDVTLLRKATRNNIVRSTVKRNLTPKCRTRVDTVTFRCRRRGKSPTPLRMDTAAAPGNVITSPARPAPSFRCRTRTRCRPDRTARPRTRRRCGSPRRTPCRWWRRR</sequence>
<dbReference type="Proteomes" id="UP000005084">
    <property type="component" value="Unassembled WGS sequence"/>
</dbReference>
<protein>
    <submittedName>
        <fullName evidence="2">Uncharacterized protein</fullName>
    </submittedName>
</protein>
<gene>
    <name evidence="2" type="ORF">BLIG_02011</name>
</gene>
<feature type="region of interest" description="Disordered" evidence="1">
    <location>
        <begin position="41"/>
        <end position="106"/>
    </location>
</feature>
<dbReference type="AlphaFoldDB" id="C5ECY8"/>
<organism evidence="2">
    <name type="scientific">Bifidobacterium longum subsp. infantis CCUG 52486</name>
    <dbReference type="NCBI Taxonomy" id="537937"/>
    <lineage>
        <taxon>Bacteria</taxon>
        <taxon>Bacillati</taxon>
        <taxon>Actinomycetota</taxon>
        <taxon>Actinomycetes</taxon>
        <taxon>Bifidobacteriales</taxon>
        <taxon>Bifidobacteriaceae</taxon>
        <taxon>Bifidobacterium</taxon>
    </lineage>
</organism>
<dbReference type="EMBL" id="DS990242">
    <property type="protein sequence ID" value="EEQ55882.1"/>
    <property type="molecule type" value="Genomic_DNA"/>
</dbReference>
<evidence type="ECO:0000256" key="1">
    <source>
        <dbReference type="SAM" id="MobiDB-lite"/>
    </source>
</evidence>
<feature type="compositionally biased region" description="Basic residues" evidence="1">
    <location>
        <begin position="85"/>
        <end position="106"/>
    </location>
</feature>
<accession>C5ECY8</accession>
<dbReference type="HOGENOM" id="CLU_2217915_0_0_11"/>
<name>C5ECY8_BIFLI</name>